<dbReference type="InterPro" id="IPR010982">
    <property type="entry name" value="Lambda_DNA-bd_dom_sf"/>
</dbReference>
<organism evidence="3 4">
    <name type="scientific">Polymorphospora lycopeni</name>
    <dbReference type="NCBI Taxonomy" id="3140240"/>
    <lineage>
        <taxon>Bacteria</taxon>
        <taxon>Bacillati</taxon>
        <taxon>Actinomycetota</taxon>
        <taxon>Actinomycetes</taxon>
        <taxon>Micromonosporales</taxon>
        <taxon>Micromonosporaceae</taxon>
        <taxon>Polymorphospora</taxon>
    </lineage>
</organism>
<name>A0ABV5CZP8_9ACTN</name>
<dbReference type="CDD" id="cd00093">
    <property type="entry name" value="HTH_XRE"/>
    <property type="match status" value="1"/>
</dbReference>
<protein>
    <submittedName>
        <fullName evidence="3">Helix-turn-helix transcriptional regulator</fullName>
    </submittedName>
</protein>
<dbReference type="Pfam" id="PF13560">
    <property type="entry name" value="HTH_31"/>
    <property type="match status" value="1"/>
</dbReference>
<dbReference type="PROSITE" id="PS50943">
    <property type="entry name" value="HTH_CROC1"/>
    <property type="match status" value="1"/>
</dbReference>
<proteinExistence type="predicted"/>
<feature type="region of interest" description="Disordered" evidence="1">
    <location>
        <begin position="289"/>
        <end position="340"/>
    </location>
</feature>
<sequence length="340" mass="36205">MSPVSIPTARRRLGAELRRLREAAGLTGEQVIARVGWASASKLSRLENGRSRPDLGDVLDLLDAYSVDGSLRDDLVAVTRAAGDARAWLRSYPVMTARQRGYAELEAGCAEIREWAPVLVPGLLQTPEYARVRFLSSRPLAAGAAESTDAETEVAARLARQSLLTRDDTSLRYEAVVDEAALGSRGGPPDVVRGQLIRLHELAARPNVTLRVLPRAATIGDWYLPHTGFSLYGFDHPQDPETLAIEGLSIHLVLTDRAEIDRYTAVFGWLREAALSAADSLAWLADAAAPRPVPPPRPGHPHRRRTTAAPEGAGPGTATPSAPAASNATAGPGALVGPPA</sequence>
<dbReference type="SMART" id="SM00530">
    <property type="entry name" value="HTH_XRE"/>
    <property type="match status" value="1"/>
</dbReference>
<dbReference type="Proteomes" id="UP001582793">
    <property type="component" value="Unassembled WGS sequence"/>
</dbReference>
<dbReference type="Gene3D" id="1.10.260.40">
    <property type="entry name" value="lambda repressor-like DNA-binding domains"/>
    <property type="match status" value="1"/>
</dbReference>
<accession>A0ABV5CZP8</accession>
<keyword evidence="4" id="KW-1185">Reference proteome</keyword>
<feature type="domain" description="HTH cro/C1-type" evidence="2">
    <location>
        <begin position="17"/>
        <end position="72"/>
    </location>
</feature>
<evidence type="ECO:0000259" key="2">
    <source>
        <dbReference type="PROSITE" id="PS50943"/>
    </source>
</evidence>
<evidence type="ECO:0000313" key="3">
    <source>
        <dbReference type="EMBL" id="MFB6397480.1"/>
    </source>
</evidence>
<dbReference type="InterPro" id="IPR001387">
    <property type="entry name" value="Cro/C1-type_HTH"/>
</dbReference>
<evidence type="ECO:0000313" key="4">
    <source>
        <dbReference type="Proteomes" id="UP001582793"/>
    </source>
</evidence>
<dbReference type="InterPro" id="IPR043917">
    <property type="entry name" value="DUF5753"/>
</dbReference>
<gene>
    <name evidence="3" type="ORF">AAFH96_30970</name>
</gene>
<dbReference type="SUPFAM" id="SSF47413">
    <property type="entry name" value="lambda repressor-like DNA-binding domains"/>
    <property type="match status" value="1"/>
</dbReference>
<comment type="caution">
    <text evidence="3">The sequence shown here is derived from an EMBL/GenBank/DDBJ whole genome shotgun (WGS) entry which is preliminary data.</text>
</comment>
<evidence type="ECO:0000256" key="1">
    <source>
        <dbReference type="SAM" id="MobiDB-lite"/>
    </source>
</evidence>
<dbReference type="Pfam" id="PF19054">
    <property type="entry name" value="DUF5753"/>
    <property type="match status" value="1"/>
</dbReference>
<feature type="compositionally biased region" description="Low complexity" evidence="1">
    <location>
        <begin position="307"/>
        <end position="333"/>
    </location>
</feature>
<dbReference type="EMBL" id="JBCGDC010000147">
    <property type="protein sequence ID" value="MFB6397480.1"/>
    <property type="molecule type" value="Genomic_DNA"/>
</dbReference>
<reference evidence="3 4" key="1">
    <citation type="submission" date="2024-04" db="EMBL/GenBank/DDBJ databases">
        <title>Polymorphospora sp. isolated from Baiyangdian Lake in Xiong'an New Area.</title>
        <authorList>
            <person name="Zhang X."/>
            <person name="Liu J."/>
        </authorList>
    </citation>
    <scope>NUCLEOTIDE SEQUENCE [LARGE SCALE GENOMIC DNA]</scope>
    <source>
        <strain evidence="3 4">2-325</strain>
    </source>
</reference>